<feature type="region of interest" description="Disordered" evidence="1">
    <location>
        <begin position="25"/>
        <end position="50"/>
    </location>
</feature>
<evidence type="ECO:0000256" key="1">
    <source>
        <dbReference type="SAM" id="MobiDB-lite"/>
    </source>
</evidence>
<dbReference type="Proteomes" id="UP000011513">
    <property type="component" value="Unassembled WGS sequence"/>
</dbReference>
<feature type="compositionally biased region" description="Basic and acidic residues" evidence="1">
    <location>
        <begin position="33"/>
        <end position="50"/>
    </location>
</feature>
<dbReference type="InParanoid" id="M0DAH7"/>
<comment type="caution">
    <text evidence="2">The sequence shown here is derived from an EMBL/GenBank/DDBJ whole genome shotgun (WGS) entry which is preliminary data.</text>
</comment>
<dbReference type="AlphaFoldDB" id="M0DAH7"/>
<name>M0DAH7_HALPD</name>
<evidence type="ECO:0000313" key="3">
    <source>
        <dbReference type="Proteomes" id="UP000011513"/>
    </source>
</evidence>
<evidence type="ECO:0000313" key="2">
    <source>
        <dbReference type="EMBL" id="ELZ31174.1"/>
    </source>
</evidence>
<proteinExistence type="predicted"/>
<protein>
    <submittedName>
        <fullName evidence="2">Uncharacterized protein</fullName>
    </submittedName>
</protein>
<keyword evidence="3" id="KW-1185">Reference proteome</keyword>
<accession>M0DAH7</accession>
<dbReference type="EMBL" id="AOIV01000023">
    <property type="protein sequence ID" value="ELZ31174.1"/>
    <property type="molecule type" value="Genomic_DNA"/>
</dbReference>
<reference evidence="2 3" key="1">
    <citation type="journal article" date="2014" name="PLoS Genet.">
        <title>Phylogenetically driven sequencing of extremely halophilic archaea reveals strategies for static and dynamic osmo-response.</title>
        <authorList>
            <person name="Becker E.A."/>
            <person name="Seitzer P.M."/>
            <person name="Tritt A."/>
            <person name="Larsen D."/>
            <person name="Krusor M."/>
            <person name="Yao A.I."/>
            <person name="Wu D."/>
            <person name="Madern D."/>
            <person name="Eisen J.A."/>
            <person name="Darling A.E."/>
            <person name="Facciotti M.T."/>
        </authorList>
    </citation>
    <scope>NUCLEOTIDE SEQUENCE [LARGE SCALE GENOMIC DNA]</scope>
    <source>
        <strain evidence="2 3">JCM 14848</strain>
    </source>
</reference>
<organism evidence="2 3">
    <name type="scientific">Halogeometricum pallidum JCM 14848</name>
    <dbReference type="NCBI Taxonomy" id="1227487"/>
    <lineage>
        <taxon>Archaea</taxon>
        <taxon>Methanobacteriati</taxon>
        <taxon>Methanobacteriota</taxon>
        <taxon>Stenosarchaea group</taxon>
        <taxon>Halobacteria</taxon>
        <taxon>Halobacteriales</taxon>
        <taxon>Haloferacaceae</taxon>
        <taxon>Halogeometricum</taxon>
    </lineage>
</organism>
<sequence>MASESMTRDIHGHRVAEWADLVGESIPDGVADGSERLTPDPRGDRDADRR</sequence>
<gene>
    <name evidence="2" type="ORF">C474_10084</name>
</gene>